<organism evidence="3 4">
    <name type="scientific">Parvibaculum lavamentivorans (strain DS-1 / DSM 13023 / NCIMB 13966)</name>
    <dbReference type="NCBI Taxonomy" id="402881"/>
    <lineage>
        <taxon>Bacteria</taxon>
        <taxon>Pseudomonadati</taxon>
        <taxon>Pseudomonadota</taxon>
        <taxon>Alphaproteobacteria</taxon>
        <taxon>Hyphomicrobiales</taxon>
        <taxon>Parvibaculaceae</taxon>
        <taxon>Parvibaculum</taxon>
    </lineage>
</organism>
<dbReference type="HOGENOM" id="CLU_111553_0_0_5"/>
<dbReference type="EMBL" id="CP000774">
    <property type="protein sequence ID" value="ABS61849.1"/>
    <property type="molecule type" value="Genomic_DNA"/>
</dbReference>
<accession>A7HPL6</accession>
<dbReference type="OrthoDB" id="7349713at2"/>
<evidence type="ECO:0000313" key="3">
    <source>
        <dbReference type="EMBL" id="ABS61849.1"/>
    </source>
</evidence>
<dbReference type="Proteomes" id="UP000006377">
    <property type="component" value="Chromosome"/>
</dbReference>
<sequence length="183" mass="19705">MNAKKGRQGRRFGFIRAKEGSVAVEFSMLAIPFFALLYALIETCIVYFATSNLDSVVADAGRLVRTGQVQAGGMSEAQFKGYICDRMTLVSNCASDLRVDVRNFTSFNGVSFPPLIDANGNVVENTVFQPGNAGDIVLVRVYYTWGVMSPGLIGLSNVQGNGRLIAASVAFRNEPFSTAVPTT</sequence>
<keyword evidence="1" id="KW-0812">Transmembrane</keyword>
<keyword evidence="4" id="KW-1185">Reference proteome</keyword>
<dbReference type="STRING" id="402881.Plav_0226"/>
<reference evidence="3 4" key="1">
    <citation type="journal article" date="2011" name="Stand. Genomic Sci.">
        <title>Complete genome sequence of Parvibaculum lavamentivorans type strain (DS-1(T)).</title>
        <authorList>
            <person name="Schleheck D."/>
            <person name="Weiss M."/>
            <person name="Pitluck S."/>
            <person name="Bruce D."/>
            <person name="Land M.L."/>
            <person name="Han S."/>
            <person name="Saunders E."/>
            <person name="Tapia R."/>
            <person name="Detter C."/>
            <person name="Brettin T."/>
            <person name="Han J."/>
            <person name="Woyke T."/>
            <person name="Goodwin L."/>
            <person name="Pennacchio L."/>
            <person name="Nolan M."/>
            <person name="Cook A.M."/>
            <person name="Kjelleberg S."/>
            <person name="Thomas T."/>
        </authorList>
    </citation>
    <scope>NUCLEOTIDE SEQUENCE [LARGE SCALE GENOMIC DNA]</scope>
    <source>
        <strain evidence="4">DS-1 / DSM 13023 / NCIMB 13966</strain>
    </source>
</reference>
<dbReference type="eggNOG" id="COG4961">
    <property type="taxonomic scope" value="Bacteria"/>
</dbReference>
<name>A7HPL6_PARL1</name>
<evidence type="ECO:0000256" key="1">
    <source>
        <dbReference type="SAM" id="Phobius"/>
    </source>
</evidence>
<gene>
    <name evidence="3" type="ordered locus">Plav_0226</name>
</gene>
<feature type="transmembrane region" description="Helical" evidence="1">
    <location>
        <begin position="21"/>
        <end position="41"/>
    </location>
</feature>
<dbReference type="InterPro" id="IPR012495">
    <property type="entry name" value="TadE-like_dom"/>
</dbReference>
<dbReference type="RefSeq" id="WP_011995140.1">
    <property type="nucleotide sequence ID" value="NC_009719.1"/>
</dbReference>
<keyword evidence="1" id="KW-1133">Transmembrane helix</keyword>
<proteinExistence type="predicted"/>
<evidence type="ECO:0000259" key="2">
    <source>
        <dbReference type="Pfam" id="PF07811"/>
    </source>
</evidence>
<keyword evidence="1" id="KW-0472">Membrane</keyword>
<dbReference type="Pfam" id="PF07811">
    <property type="entry name" value="TadE"/>
    <property type="match status" value="1"/>
</dbReference>
<protein>
    <submittedName>
        <fullName evidence="3">TadE family protein</fullName>
    </submittedName>
</protein>
<dbReference type="AlphaFoldDB" id="A7HPL6"/>
<evidence type="ECO:0000313" key="4">
    <source>
        <dbReference type="Proteomes" id="UP000006377"/>
    </source>
</evidence>
<feature type="domain" description="TadE-like" evidence="2">
    <location>
        <begin position="20"/>
        <end position="62"/>
    </location>
</feature>
<dbReference type="KEGG" id="pla:Plav_0226"/>